<evidence type="ECO:0000313" key="7">
    <source>
        <dbReference type="EMBL" id="MBD9361527.1"/>
    </source>
</evidence>
<comment type="caution">
    <text evidence="7">The sequence shown here is derived from an EMBL/GenBank/DDBJ whole genome shotgun (WGS) entry which is preliminary data.</text>
</comment>
<dbReference type="Pfam" id="PF08281">
    <property type="entry name" value="Sigma70_r4_2"/>
    <property type="match status" value="1"/>
</dbReference>
<keyword evidence="8" id="KW-1185">Reference proteome</keyword>
<dbReference type="Proteomes" id="UP000641152">
    <property type="component" value="Unassembled WGS sequence"/>
</dbReference>
<keyword evidence="3" id="KW-0731">Sigma factor</keyword>
<dbReference type="NCBIfam" id="TIGR02937">
    <property type="entry name" value="sigma70-ECF"/>
    <property type="match status" value="1"/>
</dbReference>
<reference evidence="7 8" key="1">
    <citation type="submission" date="2020-09" db="EMBL/GenBank/DDBJ databases">
        <title>Methylomonas albis sp. nov. and Methylomonas fluvii sp. nov.: Two cold-adapted methanotrophs from the River Elbe and an amended description of Methylovulum psychrotolerans strain Eb1.</title>
        <authorList>
            <person name="Bussmann I.K."/>
            <person name="Klings K.-W."/>
            <person name="Warnstedt J."/>
            <person name="Hoppert M."/>
            <person name="Saborowski A."/>
            <person name="Horn F."/>
            <person name="Liebner S."/>
        </authorList>
    </citation>
    <scope>NUCLEOTIDE SEQUENCE [LARGE SCALE GENOMIC DNA]</scope>
    <source>
        <strain evidence="7 8">EbB</strain>
    </source>
</reference>
<evidence type="ECO:0000256" key="2">
    <source>
        <dbReference type="ARBA" id="ARBA00023015"/>
    </source>
</evidence>
<keyword evidence="4" id="KW-0804">Transcription</keyword>
<dbReference type="InterPro" id="IPR039425">
    <property type="entry name" value="RNA_pol_sigma-70-like"/>
</dbReference>
<keyword evidence="2" id="KW-0805">Transcription regulation</keyword>
<evidence type="ECO:0000259" key="5">
    <source>
        <dbReference type="Pfam" id="PF04542"/>
    </source>
</evidence>
<comment type="similarity">
    <text evidence="1">Belongs to the sigma-70 factor family. ECF subfamily.</text>
</comment>
<name>A0ABR9DEJ1_9GAMM</name>
<dbReference type="InterPro" id="IPR013324">
    <property type="entry name" value="RNA_pol_sigma_r3/r4-like"/>
</dbReference>
<accession>A0ABR9DEJ1</accession>
<gene>
    <name evidence="7" type="ORF">EBB_13515</name>
</gene>
<dbReference type="InterPro" id="IPR014284">
    <property type="entry name" value="RNA_pol_sigma-70_dom"/>
</dbReference>
<dbReference type="SUPFAM" id="SSF88659">
    <property type="entry name" value="Sigma3 and sigma4 domains of RNA polymerase sigma factors"/>
    <property type="match status" value="1"/>
</dbReference>
<dbReference type="Gene3D" id="1.10.1740.10">
    <property type="match status" value="1"/>
</dbReference>
<dbReference type="PANTHER" id="PTHR43133">
    <property type="entry name" value="RNA POLYMERASE ECF-TYPE SIGMA FACTO"/>
    <property type="match status" value="1"/>
</dbReference>
<organism evidence="7 8">
    <name type="scientific">Methylomonas fluvii</name>
    <dbReference type="NCBI Taxonomy" id="1854564"/>
    <lineage>
        <taxon>Bacteria</taxon>
        <taxon>Pseudomonadati</taxon>
        <taxon>Pseudomonadota</taxon>
        <taxon>Gammaproteobacteria</taxon>
        <taxon>Methylococcales</taxon>
        <taxon>Methylococcaceae</taxon>
        <taxon>Methylomonas</taxon>
    </lineage>
</organism>
<dbReference type="InterPro" id="IPR013249">
    <property type="entry name" value="RNA_pol_sigma70_r4_t2"/>
</dbReference>
<dbReference type="InterPro" id="IPR036388">
    <property type="entry name" value="WH-like_DNA-bd_sf"/>
</dbReference>
<dbReference type="CDD" id="cd06171">
    <property type="entry name" value="Sigma70_r4"/>
    <property type="match status" value="1"/>
</dbReference>
<dbReference type="PANTHER" id="PTHR43133:SF63">
    <property type="entry name" value="RNA POLYMERASE SIGMA FACTOR FECI-RELATED"/>
    <property type="match status" value="1"/>
</dbReference>
<dbReference type="SUPFAM" id="SSF88946">
    <property type="entry name" value="Sigma2 domain of RNA polymerase sigma factors"/>
    <property type="match status" value="1"/>
</dbReference>
<evidence type="ECO:0000313" key="8">
    <source>
        <dbReference type="Proteomes" id="UP000641152"/>
    </source>
</evidence>
<dbReference type="Pfam" id="PF04542">
    <property type="entry name" value="Sigma70_r2"/>
    <property type="match status" value="1"/>
</dbReference>
<protein>
    <submittedName>
        <fullName evidence="7">Sigma-70 family RNA polymerase sigma factor</fullName>
    </submittedName>
</protein>
<feature type="domain" description="RNA polymerase sigma factor 70 region 4 type 2" evidence="6">
    <location>
        <begin position="111"/>
        <end position="163"/>
    </location>
</feature>
<sequence length="168" mass="19312">MTSKGLSDNLFISQLYTEHHDWLLKWIERKVSCRLQAEDHAHDTFLRVITSDPPTDLREPRAFLVIVAKRLLLNHWRHSAIEQAYLESLGAYSEAVTPSLEENAIILTTLQEIDDLLRQLPEKVRKAFLMVQLDGLTHVEIAQKLGVSDRMVKKYVARAMLHCLSANL</sequence>
<evidence type="ECO:0000256" key="3">
    <source>
        <dbReference type="ARBA" id="ARBA00023082"/>
    </source>
</evidence>
<feature type="domain" description="RNA polymerase sigma-70 region 2" evidence="5">
    <location>
        <begin position="15"/>
        <end position="78"/>
    </location>
</feature>
<dbReference type="EMBL" id="JACXST010000002">
    <property type="protein sequence ID" value="MBD9361527.1"/>
    <property type="molecule type" value="Genomic_DNA"/>
</dbReference>
<dbReference type="InterPro" id="IPR013325">
    <property type="entry name" value="RNA_pol_sigma_r2"/>
</dbReference>
<evidence type="ECO:0000259" key="6">
    <source>
        <dbReference type="Pfam" id="PF08281"/>
    </source>
</evidence>
<evidence type="ECO:0000256" key="1">
    <source>
        <dbReference type="ARBA" id="ARBA00010641"/>
    </source>
</evidence>
<proteinExistence type="inferred from homology"/>
<dbReference type="Gene3D" id="1.10.10.10">
    <property type="entry name" value="Winged helix-like DNA-binding domain superfamily/Winged helix DNA-binding domain"/>
    <property type="match status" value="1"/>
</dbReference>
<evidence type="ECO:0000256" key="4">
    <source>
        <dbReference type="ARBA" id="ARBA00023163"/>
    </source>
</evidence>
<dbReference type="InterPro" id="IPR007627">
    <property type="entry name" value="RNA_pol_sigma70_r2"/>
</dbReference>